<sequence>MVIRHIIPIIIASIFLVLFTYVKQFGFSLSPSHSRWAEFGSFFGGVIGSILAFSTLLYLALQIKQQTKEYRDSRIESEIKQREDSILMYLTMLHAKLFEKDSMLGYPLSELILDIHDNEIKYEESTIIKIGLSARAEALVMWTNISGYLSFIKARNENRYQNQLILVSVKIGYDVCVALDTTVKKATGLNFEQHFFLQ</sequence>
<evidence type="ECO:0000313" key="3">
    <source>
        <dbReference type="Proteomes" id="UP001320148"/>
    </source>
</evidence>
<keyword evidence="1" id="KW-0472">Membrane</keyword>
<keyword evidence="1" id="KW-1133">Transmembrane helix</keyword>
<protein>
    <submittedName>
        <fullName evidence="2">Uncharacterized protein</fullName>
    </submittedName>
</protein>
<dbReference type="RefSeq" id="WP_236891707.1">
    <property type="nucleotide sequence ID" value="NZ_AP024488.1"/>
</dbReference>
<gene>
    <name evidence="2" type="ORF">DSLASN_10950</name>
</gene>
<dbReference type="Proteomes" id="UP001320148">
    <property type="component" value="Chromosome"/>
</dbReference>
<accession>A0ABN6F0K7</accession>
<organism evidence="2 3">
    <name type="scientific">Desulfoluna limicola</name>
    <dbReference type="NCBI Taxonomy" id="2810562"/>
    <lineage>
        <taxon>Bacteria</taxon>
        <taxon>Pseudomonadati</taxon>
        <taxon>Thermodesulfobacteriota</taxon>
        <taxon>Desulfobacteria</taxon>
        <taxon>Desulfobacterales</taxon>
        <taxon>Desulfolunaceae</taxon>
        <taxon>Desulfoluna</taxon>
    </lineage>
</organism>
<feature type="transmembrane region" description="Helical" evidence="1">
    <location>
        <begin position="5"/>
        <end position="22"/>
    </location>
</feature>
<feature type="transmembrane region" description="Helical" evidence="1">
    <location>
        <begin position="42"/>
        <end position="61"/>
    </location>
</feature>
<proteinExistence type="predicted"/>
<dbReference type="EMBL" id="AP024488">
    <property type="protein sequence ID" value="BCS95463.1"/>
    <property type="molecule type" value="Genomic_DNA"/>
</dbReference>
<name>A0ABN6F0K7_9BACT</name>
<evidence type="ECO:0000256" key="1">
    <source>
        <dbReference type="SAM" id="Phobius"/>
    </source>
</evidence>
<evidence type="ECO:0000313" key="2">
    <source>
        <dbReference type="EMBL" id="BCS95463.1"/>
    </source>
</evidence>
<reference evidence="2 3" key="1">
    <citation type="submission" date="2021-02" db="EMBL/GenBank/DDBJ databases">
        <title>Complete genome of Desulfoluna sp. strain ASN36.</title>
        <authorList>
            <person name="Takahashi A."/>
            <person name="Kojima H."/>
            <person name="Fukui M."/>
        </authorList>
    </citation>
    <scope>NUCLEOTIDE SEQUENCE [LARGE SCALE GENOMIC DNA]</scope>
    <source>
        <strain evidence="2 3">ASN36</strain>
    </source>
</reference>
<keyword evidence="3" id="KW-1185">Reference proteome</keyword>
<keyword evidence="1" id="KW-0812">Transmembrane</keyword>